<dbReference type="InterPro" id="IPR014729">
    <property type="entry name" value="Rossmann-like_a/b/a_fold"/>
</dbReference>
<keyword evidence="6 13" id="KW-0436">Ligase</keyword>
<evidence type="ECO:0000256" key="3">
    <source>
        <dbReference type="ARBA" id="ARBA00013161"/>
    </source>
</evidence>
<evidence type="ECO:0000256" key="2">
    <source>
        <dbReference type="ARBA" id="ARBA00005594"/>
    </source>
</evidence>
<protein>
    <recommendedName>
        <fullName evidence="4">Tryptophan--tRNA ligase, cytoplasmic</fullName>
        <ecNumber evidence="3">6.1.1.2</ecNumber>
    </recommendedName>
    <alternativeName>
        <fullName evidence="11">Tryptophanyl-tRNA synthetase</fullName>
    </alternativeName>
</protein>
<evidence type="ECO:0000256" key="5">
    <source>
        <dbReference type="ARBA" id="ARBA00022490"/>
    </source>
</evidence>
<evidence type="ECO:0000313" key="14">
    <source>
        <dbReference type="EMBL" id="EMR09711.1"/>
    </source>
</evidence>
<evidence type="ECO:0000256" key="4">
    <source>
        <dbReference type="ARBA" id="ARBA00013782"/>
    </source>
</evidence>
<dbReference type="OrthoDB" id="10261385at2759"/>
<dbReference type="NCBIfam" id="TIGR00233">
    <property type="entry name" value="trpS"/>
    <property type="match status" value="1"/>
</dbReference>
<keyword evidence="15" id="KW-1185">Reference proteome</keyword>
<dbReference type="EC" id="6.1.1.2" evidence="3"/>
<dbReference type="SUPFAM" id="SSF52374">
    <property type="entry name" value="Nucleotidylyl transferase"/>
    <property type="match status" value="1"/>
</dbReference>
<dbReference type="RefSeq" id="XP_007873872.1">
    <property type="nucleotide sequence ID" value="XM_007875681.1"/>
</dbReference>
<keyword evidence="8 13" id="KW-0067">ATP-binding</keyword>
<gene>
    <name evidence="14" type="ORF">PNEG_01898</name>
</gene>
<dbReference type="FunFam" id="3.40.50.620:FF:000033">
    <property type="entry name" value="tryptophan--tRNA ligase, cytoplasmic"/>
    <property type="match status" value="1"/>
</dbReference>
<dbReference type="InterPro" id="IPR002306">
    <property type="entry name" value="Trp-tRNA-ligase"/>
</dbReference>
<evidence type="ECO:0000256" key="9">
    <source>
        <dbReference type="ARBA" id="ARBA00022917"/>
    </source>
</evidence>
<dbReference type="InterPro" id="IPR002305">
    <property type="entry name" value="aa-tRNA-synth_Ic"/>
</dbReference>
<dbReference type="Gene3D" id="1.10.240.10">
    <property type="entry name" value="Tyrosyl-Transfer RNA Synthetase"/>
    <property type="match status" value="1"/>
</dbReference>
<dbReference type="GO" id="GO:0005737">
    <property type="term" value="C:cytoplasm"/>
    <property type="evidence" value="ECO:0007669"/>
    <property type="project" value="UniProtKB-SubCell"/>
</dbReference>
<keyword evidence="10 13" id="KW-0030">Aminoacyl-tRNA synthetase</keyword>
<comment type="catalytic activity">
    <reaction evidence="12">
        <text>tRNA(Trp) + L-tryptophan + ATP = L-tryptophyl-tRNA(Trp) + AMP + diphosphate + H(+)</text>
        <dbReference type="Rhea" id="RHEA:24080"/>
        <dbReference type="Rhea" id="RHEA-COMP:9671"/>
        <dbReference type="Rhea" id="RHEA-COMP:9705"/>
        <dbReference type="ChEBI" id="CHEBI:15378"/>
        <dbReference type="ChEBI" id="CHEBI:30616"/>
        <dbReference type="ChEBI" id="CHEBI:33019"/>
        <dbReference type="ChEBI" id="CHEBI:57912"/>
        <dbReference type="ChEBI" id="CHEBI:78442"/>
        <dbReference type="ChEBI" id="CHEBI:78535"/>
        <dbReference type="ChEBI" id="CHEBI:456215"/>
        <dbReference type="EC" id="6.1.1.2"/>
    </reaction>
</comment>
<dbReference type="EMBL" id="AFWA02000009">
    <property type="protein sequence ID" value="EMR09711.1"/>
    <property type="molecule type" value="Genomic_DNA"/>
</dbReference>
<dbReference type="CDD" id="cd00806">
    <property type="entry name" value="TrpRS_core"/>
    <property type="match status" value="1"/>
</dbReference>
<keyword evidence="7 13" id="KW-0547">Nucleotide-binding</keyword>
<evidence type="ECO:0000256" key="11">
    <source>
        <dbReference type="ARBA" id="ARBA00030268"/>
    </source>
</evidence>
<evidence type="ECO:0000256" key="1">
    <source>
        <dbReference type="ARBA" id="ARBA00004496"/>
    </source>
</evidence>
<dbReference type="GO" id="GO:0006436">
    <property type="term" value="P:tryptophanyl-tRNA aminoacylation"/>
    <property type="evidence" value="ECO:0007669"/>
    <property type="project" value="InterPro"/>
</dbReference>
<proteinExistence type="inferred from homology"/>
<dbReference type="PANTHER" id="PTHR10055">
    <property type="entry name" value="TRYPTOPHANYL-TRNA SYNTHETASE"/>
    <property type="match status" value="1"/>
</dbReference>
<comment type="subcellular location">
    <subcellularLocation>
        <location evidence="1">Cytoplasm</location>
    </subcellularLocation>
</comment>
<accession>M7NRG7</accession>
<evidence type="ECO:0000256" key="8">
    <source>
        <dbReference type="ARBA" id="ARBA00022840"/>
    </source>
</evidence>
<comment type="similarity">
    <text evidence="2 13">Belongs to the class-I aminoacyl-tRNA synthetase family.</text>
</comment>
<organism evidence="14 15">
    <name type="scientific">Pneumocystis murina (strain B123)</name>
    <name type="common">Mouse pneumocystis pneumonia agent</name>
    <name type="synonym">Pneumocystis carinii f. sp. muris</name>
    <dbReference type="NCBI Taxonomy" id="1069680"/>
    <lineage>
        <taxon>Eukaryota</taxon>
        <taxon>Fungi</taxon>
        <taxon>Dikarya</taxon>
        <taxon>Ascomycota</taxon>
        <taxon>Taphrinomycotina</taxon>
        <taxon>Pneumocystomycetes</taxon>
        <taxon>Pneumocystaceae</taxon>
        <taxon>Pneumocystis</taxon>
    </lineage>
</organism>
<dbReference type="OMA" id="SIYHRFM"/>
<keyword evidence="5" id="KW-0963">Cytoplasm</keyword>
<dbReference type="Pfam" id="PF00579">
    <property type="entry name" value="tRNA-synt_1b"/>
    <property type="match status" value="1"/>
</dbReference>
<evidence type="ECO:0000256" key="13">
    <source>
        <dbReference type="RuleBase" id="RU363036"/>
    </source>
</evidence>
<evidence type="ECO:0000256" key="10">
    <source>
        <dbReference type="ARBA" id="ARBA00023146"/>
    </source>
</evidence>
<evidence type="ECO:0000313" key="15">
    <source>
        <dbReference type="Proteomes" id="UP000011958"/>
    </source>
</evidence>
<name>M7NRG7_PNEMU</name>
<evidence type="ECO:0000256" key="12">
    <source>
        <dbReference type="ARBA" id="ARBA00049929"/>
    </source>
</evidence>
<dbReference type="PRINTS" id="PR01039">
    <property type="entry name" value="TRNASYNTHTRP"/>
</dbReference>
<dbReference type="GeneID" id="19895592"/>
<dbReference type="FunFam" id="1.10.240.10:FF:000007">
    <property type="entry name" value="Tryptophan--tRNA ligase"/>
    <property type="match status" value="1"/>
</dbReference>
<reference evidence="15" key="1">
    <citation type="journal article" date="2016" name="Nat. Commun.">
        <title>Genome analysis of three Pneumocystis species reveals adaptation mechanisms to life exclusively in mammalian hosts.</title>
        <authorList>
            <person name="Ma L."/>
            <person name="Chen Z."/>
            <person name="Huang D.W."/>
            <person name="Kutty G."/>
            <person name="Ishihara M."/>
            <person name="Wang H."/>
            <person name="Abouelleil A."/>
            <person name="Bishop L."/>
            <person name="Davey E."/>
            <person name="Deng R."/>
            <person name="Deng X."/>
            <person name="Fan L."/>
            <person name="Fantoni G."/>
            <person name="Fitzgerald M."/>
            <person name="Gogineni E."/>
            <person name="Goldberg J.M."/>
            <person name="Handley G."/>
            <person name="Hu X."/>
            <person name="Huber C."/>
            <person name="Jiao X."/>
            <person name="Jones K."/>
            <person name="Levin J.Z."/>
            <person name="Liu Y."/>
            <person name="Macdonald P."/>
            <person name="Melnikov A."/>
            <person name="Raley C."/>
            <person name="Sassi M."/>
            <person name="Sherman B.T."/>
            <person name="Song X."/>
            <person name="Sykes S."/>
            <person name="Tran B."/>
            <person name="Walsh L."/>
            <person name="Xia Y."/>
            <person name="Yang J."/>
            <person name="Young S."/>
            <person name="Zeng Q."/>
            <person name="Zheng X."/>
            <person name="Stephens R."/>
            <person name="Nusbaum C."/>
            <person name="Birren B.W."/>
            <person name="Azadi P."/>
            <person name="Lempicki R.A."/>
            <person name="Cuomo C.A."/>
            <person name="Kovacs J.A."/>
        </authorList>
    </citation>
    <scope>NUCLEOTIDE SEQUENCE [LARGE SCALE GENOMIC DNA]</scope>
    <source>
        <strain evidence="15">B123</strain>
    </source>
</reference>
<dbReference type="HOGENOM" id="CLU_032621_0_1_1"/>
<dbReference type="Gene3D" id="3.40.50.620">
    <property type="entry name" value="HUPs"/>
    <property type="match status" value="1"/>
</dbReference>
<dbReference type="AlphaFoldDB" id="M7NRG7"/>
<dbReference type="VEuPathDB" id="FungiDB:PNEG_01898"/>
<dbReference type="STRING" id="1069680.M7NRG7"/>
<dbReference type="GO" id="GO:0005524">
    <property type="term" value="F:ATP binding"/>
    <property type="evidence" value="ECO:0007669"/>
    <property type="project" value="UniProtKB-KW"/>
</dbReference>
<comment type="caution">
    <text evidence="14">The sequence shown here is derived from an EMBL/GenBank/DDBJ whole genome shotgun (WGS) entry which is preliminary data.</text>
</comment>
<dbReference type="GO" id="GO:0004830">
    <property type="term" value="F:tryptophan-tRNA ligase activity"/>
    <property type="evidence" value="ECO:0007669"/>
    <property type="project" value="UniProtKB-EC"/>
</dbReference>
<dbReference type="eggNOG" id="KOG2145">
    <property type="taxonomic scope" value="Eukaryota"/>
</dbReference>
<keyword evidence="9 13" id="KW-0648">Protein biosynthesis</keyword>
<dbReference type="PANTHER" id="PTHR10055:SF1">
    <property type="entry name" value="TRYPTOPHAN--TRNA LIGASE, CYTOPLASMIC"/>
    <property type="match status" value="1"/>
</dbReference>
<sequence length="413" mass="47458">MEDLNISCLNLKDESTIEESKDQVITPWKVEGRVVDGRTEGIDYDRLIEKFGTKYLDEALLERFERLIGQKLHVFLRRGIVFSHRDFSNILDQYEKKEPFYIYTGRGPSSSSMHLGHMVPFLFCKWLQDVFDVPVIIQLTDDEKYLFRQELKLEDTRRFARENAKDIIACGFNPEKTLIFLDTEFVSGSFYENVVRVSKYITYNKCKATFGFKEEDSIGKYSFVSIQAAPSFSNSFPSIFGKRTDIPCLIPMAIDQDPYFRLTRDVADRLGYLKPSLIHTRFFPALQGHGTKMSASDENTAIYVSDTPSQIKNKINKHAFSGGGATLEEHRLVGGNPDIDVSFTYLKYFLEDDDQLEQIRNDYSSGKISTGELKAITINVLQKFVAEFQERLQLVTDHTLSLFLDSNKKLKST</sequence>
<dbReference type="Proteomes" id="UP000011958">
    <property type="component" value="Unassembled WGS sequence"/>
</dbReference>
<evidence type="ECO:0000256" key="7">
    <source>
        <dbReference type="ARBA" id="ARBA00022741"/>
    </source>
</evidence>
<evidence type="ECO:0000256" key="6">
    <source>
        <dbReference type="ARBA" id="ARBA00022598"/>
    </source>
</evidence>